<accession>A0A849JYZ3</accession>
<feature type="region of interest" description="Disordered" evidence="1">
    <location>
        <begin position="1"/>
        <end position="46"/>
    </location>
</feature>
<dbReference type="Proteomes" id="UP000557204">
    <property type="component" value="Unassembled WGS sequence"/>
</dbReference>
<evidence type="ECO:0000313" key="4">
    <source>
        <dbReference type="Proteomes" id="UP000557204"/>
    </source>
</evidence>
<reference evidence="3 4" key="1">
    <citation type="submission" date="2020-05" db="EMBL/GenBank/DDBJ databases">
        <title>Genome sequence of Isoptericola sp. JC619 isolated from Chilika lagoon, India.</title>
        <authorList>
            <person name="Kumar D."/>
            <person name="Appam K."/>
            <person name="Gandham S."/>
            <person name="Uppada J."/>
            <person name="Sasikala C."/>
            <person name="Venkata Ramana C."/>
        </authorList>
    </citation>
    <scope>NUCLEOTIDE SEQUENCE [LARGE SCALE GENOMIC DNA]</scope>
    <source>
        <strain evidence="3 4">JC619</strain>
    </source>
</reference>
<name>A0A849JYZ3_9MICO</name>
<evidence type="ECO:0000256" key="1">
    <source>
        <dbReference type="SAM" id="MobiDB-lite"/>
    </source>
</evidence>
<proteinExistence type="predicted"/>
<organism evidence="3 4">
    <name type="scientific">Isoptericola sediminis</name>
    <dbReference type="NCBI Taxonomy" id="2733572"/>
    <lineage>
        <taxon>Bacteria</taxon>
        <taxon>Bacillati</taxon>
        <taxon>Actinomycetota</taxon>
        <taxon>Actinomycetes</taxon>
        <taxon>Micrococcales</taxon>
        <taxon>Promicromonosporaceae</taxon>
        <taxon>Isoptericola</taxon>
    </lineage>
</organism>
<sequence>MSDQQRPYGSEDPTQRYRPVNQPAEQPPGMMPAQKPTWEAAPKPPPPEPRLDIGRYWAGAAATVLVCALLGFTASVIFDEVFGIELIPPPDVAGGGDDASWAAAGALFALAAAIVLNLLVVVAPRPRMFFGWLVGLTTVILAVLPFTGNPDPLSGAMTALVWAVLGIAVASMLGSVITRTLVVPTVPPR</sequence>
<comment type="caution">
    <text evidence="3">The sequence shown here is derived from an EMBL/GenBank/DDBJ whole genome shotgun (WGS) entry which is preliminary data.</text>
</comment>
<evidence type="ECO:0000256" key="2">
    <source>
        <dbReference type="SAM" id="Phobius"/>
    </source>
</evidence>
<feature type="transmembrane region" description="Helical" evidence="2">
    <location>
        <begin position="159"/>
        <end position="182"/>
    </location>
</feature>
<keyword evidence="2" id="KW-0812">Transmembrane</keyword>
<keyword evidence="2" id="KW-0472">Membrane</keyword>
<evidence type="ECO:0000313" key="3">
    <source>
        <dbReference type="EMBL" id="NNU27774.1"/>
    </source>
</evidence>
<feature type="transmembrane region" description="Helical" evidence="2">
    <location>
        <begin position="129"/>
        <end position="147"/>
    </location>
</feature>
<feature type="transmembrane region" description="Helical" evidence="2">
    <location>
        <begin position="98"/>
        <end position="122"/>
    </location>
</feature>
<dbReference type="EMBL" id="JABFAJ010000017">
    <property type="protein sequence ID" value="NNU27774.1"/>
    <property type="molecule type" value="Genomic_DNA"/>
</dbReference>
<dbReference type="AlphaFoldDB" id="A0A849JYZ3"/>
<gene>
    <name evidence="3" type="ORF">HLI28_09505</name>
</gene>
<keyword evidence="2" id="KW-1133">Transmembrane helix</keyword>
<dbReference type="RefSeq" id="WP_171247274.1">
    <property type="nucleotide sequence ID" value="NZ_JABFAJ010000017.1"/>
</dbReference>
<keyword evidence="4" id="KW-1185">Reference proteome</keyword>
<feature type="transmembrane region" description="Helical" evidence="2">
    <location>
        <begin position="56"/>
        <end position="78"/>
    </location>
</feature>
<protein>
    <submittedName>
        <fullName evidence="3">Uncharacterized protein</fullName>
    </submittedName>
</protein>